<dbReference type="Pfam" id="PF08345">
    <property type="entry name" value="YscJ_FliF_C"/>
    <property type="match status" value="1"/>
</dbReference>
<name>A0A160VKS4_9ZZZZ</name>
<dbReference type="AlphaFoldDB" id="A0A160VKS4"/>
<evidence type="ECO:0000313" key="4">
    <source>
        <dbReference type="EMBL" id="CUV10064.1"/>
    </source>
</evidence>
<keyword evidence="2" id="KW-1133">Transmembrane helix</keyword>
<feature type="compositionally biased region" description="Acidic residues" evidence="1">
    <location>
        <begin position="352"/>
        <end position="371"/>
    </location>
</feature>
<proteinExistence type="predicted"/>
<keyword evidence="2" id="KW-0812">Transmembrane</keyword>
<accession>A0A160VKS4</accession>
<organism evidence="4">
    <name type="scientific">hydrothermal vent metagenome</name>
    <dbReference type="NCBI Taxonomy" id="652676"/>
    <lineage>
        <taxon>unclassified sequences</taxon>
        <taxon>metagenomes</taxon>
        <taxon>ecological metagenomes</taxon>
    </lineage>
</organism>
<feature type="region of interest" description="Disordered" evidence="1">
    <location>
        <begin position="271"/>
        <end position="380"/>
    </location>
</feature>
<evidence type="ECO:0000259" key="3">
    <source>
        <dbReference type="Pfam" id="PF08345"/>
    </source>
</evidence>
<feature type="transmembrane region" description="Helical" evidence="2">
    <location>
        <begin position="240"/>
        <end position="264"/>
    </location>
</feature>
<sequence length="380" mass="42146">MGLPIPGFDFEVEAEPQVSQESAARGQAGPDMVLPIKEPTMDGERVQSKTLTHRVPAVAAVKRIQISIILQEGAAPELIENIRQVVMVASRFDRTRGDVLSIMTASFKERRDEKSAEQVLLKNIADKLEQLQSGESGGMKKSIEDAVSEPMTAFKNRLNELEQANLRNQFEYERKTKLLRDSLQLGDLKGEIISLKEALVYAEQIQKTGIDSQLTQKIAMLDSVQLDLEQELEQVESSSAMIILVSILGALVLILLVLVMVLLFNKKKTPPPPPPWLYGPPRRRKKKGKNDGSKNGNLAAKKSVGSQVASVGQELEDDPDVLRSEIGEMRQSVVSMSVGQPKTATRIVKEWLEDDVVPEPEPPPEEPEEEDSGKKKKKKK</sequence>
<dbReference type="InterPro" id="IPR013556">
    <property type="entry name" value="Flag_M-ring_C"/>
</dbReference>
<gene>
    <name evidence="4" type="ORF">MGWOODY_Mmi2456</name>
</gene>
<dbReference type="EMBL" id="FAXC01000350">
    <property type="protein sequence ID" value="CUV10064.1"/>
    <property type="molecule type" value="Genomic_DNA"/>
</dbReference>
<feature type="domain" description="Flagellar M-ring C-terminal" evidence="3">
    <location>
        <begin position="48"/>
        <end position="107"/>
    </location>
</feature>
<keyword evidence="2" id="KW-0472">Membrane</keyword>
<evidence type="ECO:0000256" key="1">
    <source>
        <dbReference type="SAM" id="MobiDB-lite"/>
    </source>
</evidence>
<protein>
    <recommendedName>
        <fullName evidence="3">Flagellar M-ring C-terminal domain-containing protein</fullName>
    </recommendedName>
</protein>
<evidence type="ECO:0000256" key="2">
    <source>
        <dbReference type="SAM" id="Phobius"/>
    </source>
</evidence>
<feature type="compositionally biased region" description="Polar residues" evidence="1">
    <location>
        <begin position="332"/>
        <end position="343"/>
    </location>
</feature>
<reference evidence="4" key="1">
    <citation type="submission" date="2015-10" db="EMBL/GenBank/DDBJ databases">
        <authorList>
            <person name="Gilbert D.G."/>
        </authorList>
    </citation>
    <scope>NUCLEOTIDE SEQUENCE</scope>
</reference>